<keyword evidence="10" id="KW-0175">Coiled coil</keyword>
<dbReference type="FunFam" id="3.40.50.300:FF:000319">
    <property type="entry name" value="DNA repair protein RecN"/>
    <property type="match status" value="1"/>
</dbReference>
<dbReference type="Gene3D" id="3.40.50.300">
    <property type="entry name" value="P-loop containing nucleotide triphosphate hydrolases"/>
    <property type="match status" value="2"/>
</dbReference>
<reference evidence="12 13" key="1">
    <citation type="submission" date="2020-08" db="EMBL/GenBank/DDBJ databases">
        <title>Genomic Encyclopedia of Type Strains, Phase III (KMG-III): the genomes of soil and plant-associated and newly described type strains.</title>
        <authorList>
            <person name="Whitman W."/>
        </authorList>
    </citation>
    <scope>NUCLEOTIDE SEQUENCE [LARGE SCALE GENOMIC DNA]</scope>
    <source>
        <strain evidence="12 13">CECT 8840</strain>
    </source>
</reference>
<keyword evidence="5 9" id="KW-0227">DNA damage</keyword>
<dbReference type="EMBL" id="JACHJP010000010">
    <property type="protein sequence ID" value="MBB4919436.1"/>
    <property type="molecule type" value="Genomic_DNA"/>
</dbReference>
<dbReference type="PIRSF" id="PIRSF003128">
    <property type="entry name" value="RecN"/>
    <property type="match status" value="1"/>
</dbReference>
<keyword evidence="13" id="KW-1185">Reference proteome</keyword>
<dbReference type="CDD" id="cd03241">
    <property type="entry name" value="ABC_RecN"/>
    <property type="match status" value="1"/>
</dbReference>
<dbReference type="GO" id="GO:0043590">
    <property type="term" value="C:bacterial nucleoid"/>
    <property type="evidence" value="ECO:0007669"/>
    <property type="project" value="TreeGrafter"/>
</dbReference>
<keyword evidence="7 9" id="KW-0234">DNA repair</keyword>
<dbReference type="AlphaFoldDB" id="A0A7W7QUG1"/>
<dbReference type="GO" id="GO:0006310">
    <property type="term" value="P:DNA recombination"/>
    <property type="evidence" value="ECO:0007669"/>
    <property type="project" value="InterPro"/>
</dbReference>
<feature type="domain" description="RecF/RecN/SMC N-terminal" evidence="11">
    <location>
        <begin position="6"/>
        <end position="521"/>
    </location>
</feature>
<dbReference type="SUPFAM" id="SSF52540">
    <property type="entry name" value="P-loop containing nucleoside triphosphate hydrolases"/>
    <property type="match status" value="1"/>
</dbReference>
<dbReference type="GO" id="GO:0009432">
    <property type="term" value="P:SOS response"/>
    <property type="evidence" value="ECO:0007669"/>
    <property type="project" value="TreeGrafter"/>
</dbReference>
<evidence type="ECO:0000313" key="12">
    <source>
        <dbReference type="EMBL" id="MBB4919436.1"/>
    </source>
</evidence>
<evidence type="ECO:0000256" key="4">
    <source>
        <dbReference type="ARBA" id="ARBA00022741"/>
    </source>
</evidence>
<evidence type="ECO:0000256" key="5">
    <source>
        <dbReference type="ARBA" id="ARBA00022763"/>
    </source>
</evidence>
<evidence type="ECO:0000256" key="10">
    <source>
        <dbReference type="SAM" id="Coils"/>
    </source>
</evidence>
<dbReference type="InterPro" id="IPR004604">
    <property type="entry name" value="DNA_recomb/repair_RecN"/>
</dbReference>
<keyword evidence="6" id="KW-0067">ATP-binding</keyword>
<dbReference type="InterPro" id="IPR027417">
    <property type="entry name" value="P-loop_NTPase"/>
</dbReference>
<comment type="caution">
    <text evidence="12">The sequence shown here is derived from an EMBL/GenBank/DDBJ whole genome shotgun (WGS) entry which is preliminary data.</text>
</comment>
<evidence type="ECO:0000256" key="6">
    <source>
        <dbReference type="ARBA" id="ARBA00022840"/>
    </source>
</evidence>
<evidence type="ECO:0000256" key="9">
    <source>
        <dbReference type="PIRNR" id="PIRNR003128"/>
    </source>
</evidence>
<keyword evidence="4" id="KW-0547">Nucleotide-binding</keyword>
<dbReference type="PANTHER" id="PTHR11059">
    <property type="entry name" value="DNA REPAIR PROTEIN RECN"/>
    <property type="match status" value="1"/>
</dbReference>
<dbReference type="NCBIfam" id="TIGR00634">
    <property type="entry name" value="recN"/>
    <property type="match status" value="1"/>
</dbReference>
<feature type="coiled-coil region" evidence="10">
    <location>
        <begin position="348"/>
        <end position="375"/>
    </location>
</feature>
<evidence type="ECO:0000256" key="8">
    <source>
        <dbReference type="ARBA" id="ARBA00033408"/>
    </source>
</evidence>
<dbReference type="Proteomes" id="UP000552644">
    <property type="component" value="Unassembled WGS sequence"/>
</dbReference>
<protein>
    <recommendedName>
        <fullName evidence="3 9">DNA repair protein RecN</fullName>
    </recommendedName>
    <alternativeName>
        <fullName evidence="8 9">Recombination protein N</fullName>
    </alternativeName>
</protein>
<dbReference type="RefSeq" id="WP_184721703.1">
    <property type="nucleotide sequence ID" value="NZ_JACHJP010000010.1"/>
</dbReference>
<comment type="similarity">
    <text evidence="2 9">Belongs to the RecN family.</text>
</comment>
<evidence type="ECO:0000259" key="11">
    <source>
        <dbReference type="Pfam" id="PF02463"/>
    </source>
</evidence>
<dbReference type="InterPro" id="IPR003395">
    <property type="entry name" value="RecF/RecN/SMC_N"/>
</dbReference>
<name>A0A7W7QUG1_9ACTN</name>
<dbReference type="PANTHER" id="PTHR11059:SF0">
    <property type="entry name" value="DNA REPAIR PROTEIN RECN"/>
    <property type="match status" value="1"/>
</dbReference>
<dbReference type="GO" id="GO:0005524">
    <property type="term" value="F:ATP binding"/>
    <property type="evidence" value="ECO:0007669"/>
    <property type="project" value="UniProtKB-KW"/>
</dbReference>
<proteinExistence type="inferred from homology"/>
<evidence type="ECO:0000313" key="13">
    <source>
        <dbReference type="Proteomes" id="UP000552644"/>
    </source>
</evidence>
<gene>
    <name evidence="12" type="ORF">FHS44_006579</name>
</gene>
<evidence type="ECO:0000256" key="1">
    <source>
        <dbReference type="ARBA" id="ARBA00003618"/>
    </source>
</evidence>
<dbReference type="Pfam" id="PF02463">
    <property type="entry name" value="SMC_N"/>
    <property type="match status" value="1"/>
</dbReference>
<evidence type="ECO:0000256" key="7">
    <source>
        <dbReference type="ARBA" id="ARBA00023204"/>
    </source>
</evidence>
<organism evidence="12 13">
    <name type="scientific">Streptosporangium saharense</name>
    <dbReference type="NCBI Taxonomy" id="1706840"/>
    <lineage>
        <taxon>Bacteria</taxon>
        <taxon>Bacillati</taxon>
        <taxon>Actinomycetota</taxon>
        <taxon>Actinomycetes</taxon>
        <taxon>Streptosporangiales</taxon>
        <taxon>Streptosporangiaceae</taxon>
        <taxon>Streptosporangium</taxon>
    </lineage>
</organism>
<evidence type="ECO:0000256" key="2">
    <source>
        <dbReference type="ARBA" id="ARBA00009441"/>
    </source>
</evidence>
<dbReference type="GO" id="GO:0006281">
    <property type="term" value="P:DNA repair"/>
    <property type="evidence" value="ECO:0007669"/>
    <property type="project" value="UniProtKB-KW"/>
</dbReference>
<dbReference type="FunFam" id="3.40.50.300:FF:000356">
    <property type="entry name" value="DNA repair protein RecN"/>
    <property type="match status" value="1"/>
</dbReference>
<evidence type="ECO:0000256" key="3">
    <source>
        <dbReference type="ARBA" id="ARBA00021315"/>
    </source>
</evidence>
<sequence length="570" mass="61020">MRPRVEEVRIQGLGVIDEAVLVLSPGFTVLTGETGAGKTMVVTGLGLLFGGRADPARVRPGSDKATVEGTLVVDPAGRVAQQVQDVGGQVEDGELIISRTVSAEGRSRAWLGGRSVPVGTLTYLAEDLVAVHGQMDQQRLLQPGRQRAALDRYAGEELVKPLRSYEQAYKRHRQVTDQLAELTARARERAQEADLLRFGLQEVEQAEPRQGEETELREEEGRLAHADSLRSAAETAHVALLGDPMSVEGEMQDAVTLVGRARAAVEAVRDFDPALAGIADRLAEAGYLISDVATELAAYAESVEADPARLAAVQERQAVLNHLLRKYGEDTGVVLAWAEQAASRVAELEGDDERIGELTREHEELTRRLTDLAAELTRVRTVAAERFGQDVTEELTALAMPHARVTVVITPAAEFGPHGIDEVELRMAPHPASPALPLNKGASGGELSRVMLAIEVVFAGADPVPTFVFDEVDAGVGGKAAVEIGRRLARLARTAQVIVVTHLPQVAAFADQHLVVEKASDGSVVRSGVVALDRDGRARELSRMLAGLEDSELGRAHAQELLSIAAADKA</sequence>
<accession>A0A7W7QUG1</accession>
<comment type="function">
    <text evidence="1 9">May be involved in recombinational repair of damaged DNA.</text>
</comment>